<feature type="domain" description="Ubiquitin-like" evidence="2">
    <location>
        <begin position="168"/>
        <end position="219"/>
    </location>
</feature>
<keyword evidence="5" id="KW-1185">Reference proteome</keyword>
<feature type="domain" description="BAG" evidence="3">
    <location>
        <begin position="334"/>
        <end position="397"/>
    </location>
</feature>
<evidence type="ECO:0000259" key="3">
    <source>
        <dbReference type="PROSITE" id="PS51035"/>
    </source>
</evidence>
<dbReference type="InterPro" id="IPR039690">
    <property type="entry name" value="SNRNP25"/>
</dbReference>
<reference evidence="4 5" key="1">
    <citation type="journal article" date="2024" name="IMA Fungus">
        <title>IMA Genome - F19 : A genome assembly and annotation guide to empower mycologists, including annotated draft genome sequences of Ceratocystis pirilliformis, Diaporthe australafricana, Fusarium ophioides, Paecilomyces lecythidis, and Sporothrix stenoceras.</title>
        <authorList>
            <person name="Aylward J."/>
            <person name="Wilson A.M."/>
            <person name="Visagie C.M."/>
            <person name="Spraker J."/>
            <person name="Barnes I."/>
            <person name="Buitendag C."/>
            <person name="Ceriani C."/>
            <person name="Del Mar Angel L."/>
            <person name="du Plessis D."/>
            <person name="Fuchs T."/>
            <person name="Gasser K."/>
            <person name="Kramer D."/>
            <person name="Li W."/>
            <person name="Munsamy K."/>
            <person name="Piso A."/>
            <person name="Price J.L."/>
            <person name="Sonnekus B."/>
            <person name="Thomas C."/>
            <person name="van der Nest A."/>
            <person name="van Dijk A."/>
            <person name="van Heerden A."/>
            <person name="van Vuuren N."/>
            <person name="Yilmaz N."/>
            <person name="Duong T.A."/>
            <person name="van der Merwe N.A."/>
            <person name="Wingfield M.J."/>
            <person name="Wingfield B.D."/>
        </authorList>
    </citation>
    <scope>NUCLEOTIDE SEQUENCE [LARGE SCALE GENOMIC DNA]</scope>
    <source>
        <strain evidence="4 5">CMW 18167</strain>
    </source>
</reference>
<dbReference type="InterPro" id="IPR036533">
    <property type="entry name" value="BAG_dom_sf"/>
</dbReference>
<dbReference type="Gene3D" id="3.10.20.90">
    <property type="entry name" value="Phosphatidylinositol 3-kinase Catalytic Subunit, Chain A, domain 1"/>
    <property type="match status" value="1"/>
</dbReference>
<dbReference type="Pfam" id="PF02179">
    <property type="entry name" value="BAG"/>
    <property type="match status" value="1"/>
</dbReference>
<dbReference type="Gene3D" id="1.20.58.120">
    <property type="entry name" value="BAG domain"/>
    <property type="match status" value="1"/>
</dbReference>
<evidence type="ECO:0000313" key="4">
    <source>
        <dbReference type="EMBL" id="KAL1884913.1"/>
    </source>
</evidence>
<evidence type="ECO:0000256" key="1">
    <source>
        <dbReference type="SAM" id="MobiDB-lite"/>
    </source>
</evidence>
<evidence type="ECO:0000313" key="5">
    <source>
        <dbReference type="Proteomes" id="UP001583193"/>
    </source>
</evidence>
<protein>
    <recommendedName>
        <fullName evidence="6">BAG domain-containing protein</fullName>
    </recommendedName>
</protein>
<dbReference type="PROSITE" id="PS50053">
    <property type="entry name" value="UBIQUITIN_2"/>
    <property type="match status" value="1"/>
</dbReference>
<organism evidence="4 5">
    <name type="scientific">Paecilomyces lecythidis</name>
    <dbReference type="NCBI Taxonomy" id="3004212"/>
    <lineage>
        <taxon>Eukaryota</taxon>
        <taxon>Fungi</taxon>
        <taxon>Dikarya</taxon>
        <taxon>Ascomycota</taxon>
        <taxon>Pezizomycotina</taxon>
        <taxon>Eurotiomycetes</taxon>
        <taxon>Eurotiomycetidae</taxon>
        <taxon>Eurotiales</taxon>
        <taxon>Thermoascaceae</taxon>
        <taxon>Paecilomyces</taxon>
    </lineage>
</organism>
<dbReference type="PANTHER" id="PTHR14942:SF0">
    <property type="entry name" value="U11_U12 SMALL NUCLEAR RIBONUCLEOPROTEIN 25 KDA PROTEIN"/>
    <property type="match status" value="1"/>
</dbReference>
<feature type="compositionally biased region" description="Low complexity" evidence="1">
    <location>
        <begin position="226"/>
        <end position="235"/>
    </location>
</feature>
<dbReference type="SUPFAM" id="SSF54236">
    <property type="entry name" value="Ubiquitin-like"/>
    <property type="match status" value="1"/>
</dbReference>
<feature type="compositionally biased region" description="Basic residues" evidence="1">
    <location>
        <begin position="258"/>
        <end position="274"/>
    </location>
</feature>
<feature type="compositionally biased region" description="Basic and acidic residues" evidence="1">
    <location>
        <begin position="236"/>
        <end position="247"/>
    </location>
</feature>
<gene>
    <name evidence="4" type="ORF">Plec18167_001569</name>
</gene>
<dbReference type="InterPro" id="IPR003103">
    <property type="entry name" value="BAG_domain"/>
</dbReference>
<comment type="caution">
    <text evidence="4">The sequence shown here is derived from an EMBL/GenBank/DDBJ whole genome shotgun (WGS) entry which is preliminary data.</text>
</comment>
<feature type="compositionally biased region" description="Low complexity" evidence="1">
    <location>
        <begin position="291"/>
        <end position="300"/>
    </location>
</feature>
<dbReference type="InterPro" id="IPR000626">
    <property type="entry name" value="Ubiquitin-like_dom"/>
</dbReference>
<evidence type="ECO:0008006" key="6">
    <source>
        <dbReference type="Google" id="ProtNLM"/>
    </source>
</evidence>
<dbReference type="EMBL" id="JAVDPF010000003">
    <property type="protein sequence ID" value="KAL1884913.1"/>
    <property type="molecule type" value="Genomic_DNA"/>
</dbReference>
<dbReference type="SMART" id="SM00264">
    <property type="entry name" value="BAG"/>
    <property type="match status" value="1"/>
</dbReference>
<dbReference type="SUPFAM" id="SSF63491">
    <property type="entry name" value="BAG domain"/>
    <property type="match status" value="1"/>
</dbReference>
<evidence type="ECO:0000259" key="2">
    <source>
        <dbReference type="PROSITE" id="PS50053"/>
    </source>
</evidence>
<dbReference type="InterPro" id="IPR029071">
    <property type="entry name" value="Ubiquitin-like_domsf"/>
</dbReference>
<dbReference type="Pfam" id="PF00240">
    <property type="entry name" value="ubiquitin"/>
    <property type="match status" value="1"/>
</dbReference>
<feature type="region of interest" description="Disordered" evidence="1">
    <location>
        <begin position="224"/>
        <end position="312"/>
    </location>
</feature>
<accession>A0ABR3Y9Y9</accession>
<sequence length="399" mass="44030">MTPSPSPLLLSSLGETCISYLDSIATNLPISLRRLPDRFADLASRSTYLEPTRSLRPFVRFLAEEKDSTLVFHPPAIAAFLATLAACVLALVAMSWRQPFSSFWRRSEAPPRVNEGDYSYLTNDDIGDSGRGYAPTGDNAPDTIFLKHLRNQYELHFPAYSIDDGLLTVGQLRQRAAEVTGASDVRRVKLLYKGKLLKDDSRPCREEGLKQDSVVMAVLHVQPNDTTSSETSGSEVVHHDHDHDGVHDSQQSHGGGEKKKKNNKKKNKNKRNNKNKSDSSNNLAPPVEQQPSSSGGSSLPSPAPSIKNMSSPLQQADALMEYLRKTLVPLCDEFVANPPADQKAREFEFRKLSETILAQVLLKADSIEPDGDTNARNARRALVKEAQANLNKLDEAMKA</sequence>
<name>A0ABR3Y9Y9_9EURO</name>
<dbReference type="PANTHER" id="PTHR14942">
    <property type="entry name" value="U11/U12 SMALL NUCLEAR RIBONUCLEOPROTEIN 25 KDA PROTEIN"/>
    <property type="match status" value="1"/>
</dbReference>
<dbReference type="Proteomes" id="UP001583193">
    <property type="component" value="Unassembled WGS sequence"/>
</dbReference>
<dbReference type="PROSITE" id="PS51035">
    <property type="entry name" value="BAG"/>
    <property type="match status" value="1"/>
</dbReference>
<proteinExistence type="predicted"/>